<evidence type="ECO:0000313" key="7">
    <source>
        <dbReference type="EMBL" id="CEH15412.1"/>
    </source>
</evidence>
<protein>
    <recommendedName>
        <fullName evidence="1">mRNA m(6)A methyltransferase</fullName>
        <ecNumber evidence="1">2.1.1.348</ecNumber>
    </recommendedName>
</protein>
<comment type="similarity">
    <text evidence="6">Belongs to the MT-A70-like family.</text>
</comment>
<dbReference type="PROSITE" id="PS51143">
    <property type="entry name" value="MT_A70"/>
    <property type="match status" value="1"/>
</dbReference>
<organism evidence="7 8">
    <name type="scientific">Ceraceosorus bombacis</name>
    <dbReference type="NCBI Taxonomy" id="401625"/>
    <lineage>
        <taxon>Eukaryota</taxon>
        <taxon>Fungi</taxon>
        <taxon>Dikarya</taxon>
        <taxon>Basidiomycota</taxon>
        <taxon>Ustilaginomycotina</taxon>
        <taxon>Exobasidiomycetes</taxon>
        <taxon>Ceraceosorales</taxon>
        <taxon>Ceraceosoraceae</taxon>
        <taxon>Ceraceosorus</taxon>
    </lineage>
</organism>
<dbReference type="InterPro" id="IPR029063">
    <property type="entry name" value="SAM-dependent_MTases_sf"/>
</dbReference>
<dbReference type="GO" id="GO:0005634">
    <property type="term" value="C:nucleus"/>
    <property type="evidence" value="ECO:0007669"/>
    <property type="project" value="TreeGrafter"/>
</dbReference>
<accession>A0A0P1BGY5</accession>
<dbReference type="Proteomes" id="UP000054845">
    <property type="component" value="Unassembled WGS sequence"/>
</dbReference>
<dbReference type="GO" id="GO:0032259">
    <property type="term" value="P:methylation"/>
    <property type="evidence" value="ECO:0007669"/>
    <property type="project" value="UniProtKB-KW"/>
</dbReference>
<keyword evidence="2 7" id="KW-0489">Methyltransferase</keyword>
<keyword evidence="3" id="KW-0808">Transferase</keyword>
<comment type="catalytic activity">
    <reaction evidence="5">
        <text>an adenosine in mRNA + S-adenosyl-L-methionine = an N(6)-methyladenosine in mRNA + S-adenosyl-L-homocysteine + H(+)</text>
        <dbReference type="Rhea" id="RHEA:55584"/>
        <dbReference type="Rhea" id="RHEA-COMP:12414"/>
        <dbReference type="Rhea" id="RHEA-COMP:12417"/>
        <dbReference type="ChEBI" id="CHEBI:15378"/>
        <dbReference type="ChEBI" id="CHEBI:57856"/>
        <dbReference type="ChEBI" id="CHEBI:59789"/>
        <dbReference type="ChEBI" id="CHEBI:74411"/>
        <dbReference type="ChEBI" id="CHEBI:74449"/>
        <dbReference type="EC" id="2.1.1.348"/>
    </reaction>
</comment>
<dbReference type="EMBL" id="CCYA01000264">
    <property type="protein sequence ID" value="CEH15412.1"/>
    <property type="molecule type" value="Genomic_DNA"/>
</dbReference>
<dbReference type="OrthoDB" id="10262526at2759"/>
<sequence length="449" mass="49822">MSTEHAKAVQEISSLYLRPRTAKTRLLSELLSAPDTRHQEICQHLTLADCAAALSWQSGHEEVSGEALTCQSVHFEVVMYPQTDLSYGHCSYLNTCHRTTTCKYLHFRPVRSSDASPFAWHSKLREPCPQVYDSANPGVSPTSRAAVLQGLASGENESGSEAATQLFETASVRHPLHALQQVGAHTWYGGGGGDGGRGAASEAAPPVQLPPQWMDVDLRDFDYSMLGKVDVILADPPWDIHMSLPYGTMTDDQMRSMPLAQLQDEGFIFLWVTGRAMELGRELLAMWGYARVDELVWVKVGQTQRLIRTGRTGHWLNHTKEHCLVGAKRQPLRDLEETPQLASPLSNLSQIYPAAQPAGARSAVPSWAHAGLGADVIVSEVRDTSRKPDELYGLIERLCPGGRKIELFGRKHNARPGWITLGNQLKSDRLYDQELLEKLNTWRAGKWIT</sequence>
<name>A0A0P1BGY5_9BASI</name>
<dbReference type="InterPro" id="IPR007757">
    <property type="entry name" value="MT-A70-like"/>
</dbReference>
<dbReference type="EC" id="2.1.1.348" evidence="1"/>
<evidence type="ECO:0000313" key="8">
    <source>
        <dbReference type="Proteomes" id="UP000054845"/>
    </source>
</evidence>
<evidence type="ECO:0000256" key="6">
    <source>
        <dbReference type="PROSITE-ProRule" id="PRU00489"/>
    </source>
</evidence>
<dbReference type="Pfam" id="PF05063">
    <property type="entry name" value="MT-A70"/>
    <property type="match status" value="2"/>
</dbReference>
<dbReference type="SUPFAM" id="SSF53335">
    <property type="entry name" value="S-adenosyl-L-methionine-dependent methyltransferases"/>
    <property type="match status" value="1"/>
</dbReference>
<dbReference type="GO" id="GO:0001734">
    <property type="term" value="F:mRNA m(6)A methyltransferase activity"/>
    <property type="evidence" value="ECO:0007669"/>
    <property type="project" value="UniProtKB-EC"/>
</dbReference>
<evidence type="ECO:0000256" key="3">
    <source>
        <dbReference type="ARBA" id="ARBA00022679"/>
    </source>
</evidence>
<evidence type="ECO:0000256" key="2">
    <source>
        <dbReference type="ARBA" id="ARBA00022603"/>
    </source>
</evidence>
<dbReference type="GO" id="GO:0003676">
    <property type="term" value="F:nucleic acid binding"/>
    <property type="evidence" value="ECO:0007669"/>
    <property type="project" value="InterPro"/>
</dbReference>
<keyword evidence="8" id="KW-1185">Reference proteome</keyword>
<proteinExistence type="inferred from homology"/>
<dbReference type="InterPro" id="IPR002052">
    <property type="entry name" value="DNA_methylase_N6_adenine_CS"/>
</dbReference>
<dbReference type="PROSITE" id="PS00092">
    <property type="entry name" value="N6_MTASE"/>
    <property type="match status" value="1"/>
</dbReference>
<evidence type="ECO:0000256" key="4">
    <source>
        <dbReference type="ARBA" id="ARBA00022691"/>
    </source>
</evidence>
<dbReference type="GO" id="GO:0036396">
    <property type="term" value="C:RNA N6-methyladenosine methyltransferase complex"/>
    <property type="evidence" value="ECO:0007669"/>
    <property type="project" value="TreeGrafter"/>
</dbReference>
<evidence type="ECO:0000256" key="1">
    <source>
        <dbReference type="ARBA" id="ARBA00012160"/>
    </source>
</evidence>
<reference evidence="7 8" key="1">
    <citation type="submission" date="2014-09" db="EMBL/GenBank/DDBJ databases">
        <authorList>
            <person name="Magalhaes I.L.F."/>
            <person name="Oliveira U."/>
            <person name="Santos F.R."/>
            <person name="Vidigal T.H.D.A."/>
            <person name="Brescovit A.D."/>
            <person name="Santos A.J."/>
        </authorList>
    </citation>
    <scope>NUCLEOTIDE SEQUENCE [LARGE SCALE GENOMIC DNA]</scope>
</reference>
<dbReference type="PANTHER" id="PTHR12829:SF7">
    <property type="entry name" value="N6-ADENOSINE-METHYLTRANSFERASE CATALYTIC SUBUNIT"/>
    <property type="match status" value="1"/>
</dbReference>
<dbReference type="STRING" id="401625.A0A0P1BGY5"/>
<keyword evidence="4" id="KW-0949">S-adenosyl-L-methionine</keyword>
<dbReference type="PANTHER" id="PTHR12829">
    <property type="entry name" value="N6-ADENOSINE-METHYLTRANSFERASE"/>
    <property type="match status" value="1"/>
</dbReference>
<evidence type="ECO:0000256" key="5">
    <source>
        <dbReference type="ARBA" id="ARBA00048957"/>
    </source>
</evidence>
<dbReference type="AlphaFoldDB" id="A0A0P1BGY5"/>